<proteinExistence type="predicted"/>
<gene>
    <name evidence="1" type="ORF">E6W36_07470</name>
</gene>
<dbReference type="EMBL" id="CP039704">
    <property type="protein sequence ID" value="QCI80533.1"/>
    <property type="molecule type" value="Genomic_DNA"/>
</dbReference>
<dbReference type="InterPro" id="IPR010775">
    <property type="entry name" value="DUF1365"/>
</dbReference>
<dbReference type="Proteomes" id="UP000298714">
    <property type="component" value="Chromosome"/>
</dbReference>
<dbReference type="PANTHER" id="PTHR33973:SF4">
    <property type="entry name" value="OS07G0153300 PROTEIN"/>
    <property type="match status" value="1"/>
</dbReference>
<evidence type="ECO:0000313" key="1">
    <source>
        <dbReference type="EMBL" id="QCI80533.1"/>
    </source>
</evidence>
<accession>A0A4D7CAP0</accession>
<sequence length="252" mass="27923">MRSCLYVGWVGHQRLQPLRHAFQYRVFSLLLDLDELEAIAAQCRLLRIDAPGLIGFRQADHGPGTPSGLKAWAQSVFQGHGLGAERIALLCFPRLLGHVFNPLALYYGLDAAGRPTGAIYQVTNTFGDRHCYVLGPDTHACAKRFHVSPFFPMDGSYRFHAPLPGDTLELAITYLDTAGRARLVARQTGVRRPLTDAALLRALAINPLMAVKVLGGIHWEALHLWRKGARYHRRPAGAPRQFTIDLPETACV</sequence>
<protein>
    <submittedName>
        <fullName evidence="1">DUF1365 domain-containing protein</fullName>
    </submittedName>
</protein>
<name>A0A4D7CAP0_9SPHN</name>
<keyword evidence="2" id="KW-1185">Reference proteome</keyword>
<dbReference type="Pfam" id="PF07103">
    <property type="entry name" value="DUF1365"/>
    <property type="match status" value="1"/>
</dbReference>
<dbReference type="RefSeq" id="WP_246048293.1">
    <property type="nucleotide sequence ID" value="NZ_CP039704.1"/>
</dbReference>
<dbReference type="KEGG" id="hgn:E6W36_07470"/>
<reference evidence="2" key="1">
    <citation type="submission" date="2019-04" db="EMBL/GenBank/DDBJ databases">
        <title>Complete genome sequence of Sphingomonas sp. W1-2-3.</title>
        <authorList>
            <person name="Im W.T."/>
        </authorList>
    </citation>
    <scope>NUCLEOTIDE SEQUENCE [LARGE SCALE GENOMIC DNA]</scope>
    <source>
        <strain evidence="2">W1-2-3</strain>
    </source>
</reference>
<evidence type="ECO:0000313" key="2">
    <source>
        <dbReference type="Proteomes" id="UP000298714"/>
    </source>
</evidence>
<organism evidence="1 2">
    <name type="scientific">Hankyongella ginsenosidimutans</name>
    <dbReference type="NCBI Taxonomy" id="1763828"/>
    <lineage>
        <taxon>Bacteria</taxon>
        <taxon>Pseudomonadati</taxon>
        <taxon>Pseudomonadota</taxon>
        <taxon>Alphaproteobacteria</taxon>
        <taxon>Sphingomonadales</taxon>
        <taxon>Sphingomonadaceae</taxon>
        <taxon>Hankyongella</taxon>
    </lineage>
</organism>
<dbReference type="AlphaFoldDB" id="A0A4D7CAP0"/>
<dbReference type="PANTHER" id="PTHR33973">
    <property type="entry name" value="OS07G0153300 PROTEIN"/>
    <property type="match status" value="1"/>
</dbReference>